<feature type="signal peptide" evidence="1">
    <location>
        <begin position="1"/>
        <end position="21"/>
    </location>
</feature>
<dbReference type="InterPro" id="IPR002035">
    <property type="entry name" value="VWF_A"/>
</dbReference>
<dbReference type="EMBL" id="BMIF01000007">
    <property type="protein sequence ID" value="GGA69263.1"/>
    <property type="molecule type" value="Genomic_DNA"/>
</dbReference>
<gene>
    <name evidence="3" type="ORF">GCM10011385_23800</name>
</gene>
<protein>
    <recommendedName>
        <fullName evidence="2">VWFA domain-containing protein</fullName>
    </recommendedName>
</protein>
<feature type="domain" description="VWFA" evidence="2">
    <location>
        <begin position="31"/>
        <end position="227"/>
    </location>
</feature>
<dbReference type="InterPro" id="IPR036465">
    <property type="entry name" value="vWFA_dom_sf"/>
</dbReference>
<reference evidence="3" key="2">
    <citation type="submission" date="2020-09" db="EMBL/GenBank/DDBJ databases">
        <authorList>
            <person name="Sun Q."/>
            <person name="Zhou Y."/>
        </authorList>
    </citation>
    <scope>NUCLEOTIDE SEQUENCE</scope>
    <source>
        <strain evidence="3">CGMCC 1.15320</strain>
    </source>
</reference>
<dbReference type="Gene3D" id="3.40.50.410">
    <property type="entry name" value="von Willebrand factor, type A domain"/>
    <property type="match status" value="1"/>
</dbReference>
<accession>A0A916RU72</accession>
<dbReference type="InterPro" id="IPR010607">
    <property type="entry name" value="DUF1194"/>
</dbReference>
<feature type="chain" id="PRO_5037322706" description="VWFA domain-containing protein" evidence="1">
    <location>
        <begin position="22"/>
        <end position="288"/>
    </location>
</feature>
<sequence>MRRSPLSFVLALGLSAATLCASYAGEKVDLELVLAVDISTSMTPDELMLQREGYAAALTDPDVVRAIMSGPYGRISVTFFEWAGVTWQKMVVPWTIIANMEDAEAFAKKLDRVPSYQPRRTSISGAINFSMNLFDQNPHEGIRRVIDVSGDGTNNEGPPVTEARDRAVAEGIVINGLPLMTDQVDFSDNDLANLDVYFRSCVSGGPGSFVIPVTDWSEFPAAIRRKLILETSQKIPSGHDKPTVVLARAESPYDCMIGEKLYREDPLRNRYSPENFQWPSNRPENQRR</sequence>
<dbReference type="AlphaFoldDB" id="A0A916RU72"/>
<organism evidence="3 4">
    <name type="scientific">Nitratireductor aestuarii</name>
    <dbReference type="NCBI Taxonomy" id="1735103"/>
    <lineage>
        <taxon>Bacteria</taxon>
        <taxon>Pseudomonadati</taxon>
        <taxon>Pseudomonadota</taxon>
        <taxon>Alphaproteobacteria</taxon>
        <taxon>Hyphomicrobiales</taxon>
        <taxon>Phyllobacteriaceae</taxon>
        <taxon>Nitratireductor</taxon>
    </lineage>
</organism>
<evidence type="ECO:0000313" key="4">
    <source>
        <dbReference type="Proteomes" id="UP000636264"/>
    </source>
</evidence>
<name>A0A916RU72_9HYPH</name>
<dbReference type="Pfam" id="PF06707">
    <property type="entry name" value="DUF1194"/>
    <property type="match status" value="1"/>
</dbReference>
<dbReference type="PROSITE" id="PS50234">
    <property type="entry name" value="VWFA"/>
    <property type="match status" value="1"/>
</dbReference>
<keyword evidence="1" id="KW-0732">Signal</keyword>
<comment type="caution">
    <text evidence="3">The sequence shown here is derived from an EMBL/GenBank/DDBJ whole genome shotgun (WGS) entry which is preliminary data.</text>
</comment>
<keyword evidence="4" id="KW-1185">Reference proteome</keyword>
<evidence type="ECO:0000313" key="3">
    <source>
        <dbReference type="EMBL" id="GGA69263.1"/>
    </source>
</evidence>
<proteinExistence type="predicted"/>
<evidence type="ECO:0000259" key="2">
    <source>
        <dbReference type="PROSITE" id="PS50234"/>
    </source>
</evidence>
<reference evidence="3" key="1">
    <citation type="journal article" date="2014" name="Int. J. Syst. Evol. Microbiol.">
        <title>Complete genome sequence of Corynebacterium casei LMG S-19264T (=DSM 44701T), isolated from a smear-ripened cheese.</title>
        <authorList>
            <consortium name="US DOE Joint Genome Institute (JGI-PGF)"/>
            <person name="Walter F."/>
            <person name="Albersmeier A."/>
            <person name="Kalinowski J."/>
            <person name="Ruckert C."/>
        </authorList>
    </citation>
    <scope>NUCLEOTIDE SEQUENCE</scope>
    <source>
        <strain evidence="3">CGMCC 1.15320</strain>
    </source>
</reference>
<dbReference type="CDD" id="cd00198">
    <property type="entry name" value="vWFA"/>
    <property type="match status" value="1"/>
</dbReference>
<evidence type="ECO:0000256" key="1">
    <source>
        <dbReference type="SAM" id="SignalP"/>
    </source>
</evidence>
<dbReference type="Proteomes" id="UP000636264">
    <property type="component" value="Unassembled WGS sequence"/>
</dbReference>
<dbReference type="SUPFAM" id="SSF53300">
    <property type="entry name" value="vWA-like"/>
    <property type="match status" value="1"/>
</dbReference>